<dbReference type="Proteomes" id="UP000018936">
    <property type="component" value="Unassembled WGS sequence"/>
</dbReference>
<reference evidence="2 3" key="1">
    <citation type="journal article" date="2013" name="Proc. Natl. Acad. Sci. U.S.A.">
        <title>The king cobra genome reveals dynamic gene evolution and adaptation in the snake venom system.</title>
        <authorList>
            <person name="Vonk F.J."/>
            <person name="Casewell N.R."/>
            <person name="Henkel C.V."/>
            <person name="Heimberg A.M."/>
            <person name="Jansen H.J."/>
            <person name="McCleary R.J."/>
            <person name="Kerkkamp H.M."/>
            <person name="Vos R.A."/>
            <person name="Guerreiro I."/>
            <person name="Calvete J.J."/>
            <person name="Wuster W."/>
            <person name="Woods A.E."/>
            <person name="Logan J.M."/>
            <person name="Harrison R.A."/>
            <person name="Castoe T.A."/>
            <person name="de Koning A.P."/>
            <person name="Pollock D.D."/>
            <person name="Yandell M."/>
            <person name="Calderon D."/>
            <person name="Renjifo C."/>
            <person name="Currier R.B."/>
            <person name="Salgado D."/>
            <person name="Pla D."/>
            <person name="Sanz L."/>
            <person name="Hyder A.S."/>
            <person name="Ribeiro J.M."/>
            <person name="Arntzen J.W."/>
            <person name="van den Thillart G.E."/>
            <person name="Boetzer M."/>
            <person name="Pirovano W."/>
            <person name="Dirks R.P."/>
            <person name="Spaink H.P."/>
            <person name="Duboule D."/>
            <person name="McGlinn E."/>
            <person name="Kini R.M."/>
            <person name="Richardson M.K."/>
        </authorList>
    </citation>
    <scope>NUCLEOTIDE SEQUENCE</scope>
    <source>
        <tissue evidence="2">Blood</tissue>
    </source>
</reference>
<feature type="compositionally biased region" description="Polar residues" evidence="1">
    <location>
        <begin position="57"/>
        <end position="70"/>
    </location>
</feature>
<feature type="region of interest" description="Disordered" evidence="1">
    <location>
        <begin position="52"/>
        <end position="75"/>
    </location>
</feature>
<protein>
    <submittedName>
        <fullName evidence="2">Uncharacterized protein</fullName>
    </submittedName>
</protein>
<dbReference type="AlphaFoldDB" id="V8NR85"/>
<accession>V8NR85</accession>
<gene>
    <name evidence="2" type="ORF">L345_09659</name>
</gene>
<evidence type="ECO:0000256" key="1">
    <source>
        <dbReference type="SAM" id="MobiDB-lite"/>
    </source>
</evidence>
<dbReference type="EMBL" id="AZIM01002186">
    <property type="protein sequence ID" value="ETE64570.1"/>
    <property type="molecule type" value="Genomic_DNA"/>
</dbReference>
<evidence type="ECO:0000313" key="3">
    <source>
        <dbReference type="Proteomes" id="UP000018936"/>
    </source>
</evidence>
<keyword evidence="3" id="KW-1185">Reference proteome</keyword>
<evidence type="ECO:0000313" key="2">
    <source>
        <dbReference type="EMBL" id="ETE64570.1"/>
    </source>
</evidence>
<comment type="caution">
    <text evidence="2">The sequence shown here is derived from an EMBL/GenBank/DDBJ whole genome shotgun (WGS) entry which is preliminary data.</text>
</comment>
<sequence length="204" mass="24439">MLDNPMMDYRRDYGINYGWRNDSRNTNKFIAFIFKKHAPFQYSWKRQKIHKTDDKQYLNSPPTQKSTQPDPSKADVNLEQEKNWILKKSVYQQAWRIPWNGSPCDGYIACEILKKILSGHSYWSDLLTSKYEFPPNWSKDITIYYLYVDDAVILTSIGLKNTLRLLMYDYLDEELLIYYSKTKIFTFFKCPKQRSWNFSGSILR</sequence>
<proteinExistence type="predicted"/>
<feature type="non-terminal residue" evidence="2">
    <location>
        <position position="1"/>
    </location>
</feature>
<organism evidence="2 3">
    <name type="scientific">Ophiophagus hannah</name>
    <name type="common">King cobra</name>
    <name type="synonym">Naja hannah</name>
    <dbReference type="NCBI Taxonomy" id="8665"/>
    <lineage>
        <taxon>Eukaryota</taxon>
        <taxon>Metazoa</taxon>
        <taxon>Chordata</taxon>
        <taxon>Craniata</taxon>
        <taxon>Vertebrata</taxon>
        <taxon>Euteleostomi</taxon>
        <taxon>Lepidosauria</taxon>
        <taxon>Squamata</taxon>
        <taxon>Bifurcata</taxon>
        <taxon>Unidentata</taxon>
        <taxon>Episquamata</taxon>
        <taxon>Toxicofera</taxon>
        <taxon>Serpentes</taxon>
        <taxon>Colubroidea</taxon>
        <taxon>Elapidae</taxon>
        <taxon>Elapinae</taxon>
        <taxon>Ophiophagus</taxon>
    </lineage>
</organism>
<name>V8NR85_OPHHA</name>